<keyword evidence="2" id="KW-1185">Reference proteome</keyword>
<accession>A0A2J6S4J3</accession>
<dbReference type="EMBL" id="KZ613940">
    <property type="protein sequence ID" value="PMD45638.1"/>
    <property type="molecule type" value="Genomic_DNA"/>
</dbReference>
<proteinExistence type="predicted"/>
<gene>
    <name evidence="1" type="ORF">L207DRAFT_578544</name>
</gene>
<sequence length="246" mass="27654">MLSGSSVSVRNDATLSAYGFVFDSVDGVSVCDCDGLGSFALHTPEKDLEILQPEYVIQEPSDEDLADIVAKLWRTLVLDRDDLQRLPPKNWARLLFTTLLHLDQADEVELDYESSCVKRWYDRNKPFKICGSTTLGDIVSMQGNCSSNISSAENDAMGEIRARICLITNLKRFSITKKGHWAIMPADTRRGDIVAILFDCDLPVILRPRERQYAFVGCYYVHRIMEGQAMAGLDQGEFAAETFDIR</sequence>
<reference evidence="1 2" key="1">
    <citation type="submission" date="2016-04" db="EMBL/GenBank/DDBJ databases">
        <title>A degradative enzymes factory behind the ericoid mycorrhizal symbiosis.</title>
        <authorList>
            <consortium name="DOE Joint Genome Institute"/>
            <person name="Martino E."/>
            <person name="Morin E."/>
            <person name="Grelet G."/>
            <person name="Kuo A."/>
            <person name="Kohler A."/>
            <person name="Daghino S."/>
            <person name="Barry K."/>
            <person name="Choi C."/>
            <person name="Cichocki N."/>
            <person name="Clum A."/>
            <person name="Copeland A."/>
            <person name="Hainaut M."/>
            <person name="Haridas S."/>
            <person name="Labutti K."/>
            <person name="Lindquist E."/>
            <person name="Lipzen A."/>
            <person name="Khouja H.-R."/>
            <person name="Murat C."/>
            <person name="Ohm R."/>
            <person name="Olson A."/>
            <person name="Spatafora J."/>
            <person name="Veneault-Fourrey C."/>
            <person name="Henrissat B."/>
            <person name="Grigoriev I."/>
            <person name="Martin F."/>
            <person name="Perotto S."/>
        </authorList>
    </citation>
    <scope>NUCLEOTIDE SEQUENCE [LARGE SCALE GENOMIC DNA]</scope>
    <source>
        <strain evidence="1 2">F</strain>
    </source>
</reference>
<evidence type="ECO:0000313" key="1">
    <source>
        <dbReference type="EMBL" id="PMD45638.1"/>
    </source>
</evidence>
<organism evidence="1 2">
    <name type="scientific">Hyaloscypha variabilis (strain UAMH 11265 / GT02V1 / F)</name>
    <name type="common">Meliniomyces variabilis</name>
    <dbReference type="NCBI Taxonomy" id="1149755"/>
    <lineage>
        <taxon>Eukaryota</taxon>
        <taxon>Fungi</taxon>
        <taxon>Dikarya</taxon>
        <taxon>Ascomycota</taxon>
        <taxon>Pezizomycotina</taxon>
        <taxon>Leotiomycetes</taxon>
        <taxon>Helotiales</taxon>
        <taxon>Hyaloscyphaceae</taxon>
        <taxon>Hyaloscypha</taxon>
        <taxon>Hyaloscypha variabilis</taxon>
    </lineage>
</organism>
<dbReference type="Pfam" id="PF26639">
    <property type="entry name" value="Het-6_barrel"/>
    <property type="match status" value="1"/>
</dbReference>
<dbReference type="AlphaFoldDB" id="A0A2J6S4J3"/>
<protein>
    <recommendedName>
        <fullName evidence="3">Heterokaryon incompatibility domain-containing protein</fullName>
    </recommendedName>
</protein>
<name>A0A2J6S4J3_HYAVF</name>
<evidence type="ECO:0008006" key="3">
    <source>
        <dbReference type="Google" id="ProtNLM"/>
    </source>
</evidence>
<evidence type="ECO:0000313" key="2">
    <source>
        <dbReference type="Proteomes" id="UP000235786"/>
    </source>
</evidence>
<dbReference type="PANTHER" id="PTHR24148">
    <property type="entry name" value="ANKYRIN REPEAT DOMAIN-CONTAINING PROTEIN 39 HOMOLOG-RELATED"/>
    <property type="match status" value="1"/>
</dbReference>
<dbReference type="PANTHER" id="PTHR24148:SF64">
    <property type="entry name" value="HETEROKARYON INCOMPATIBILITY DOMAIN-CONTAINING PROTEIN"/>
    <property type="match status" value="1"/>
</dbReference>
<dbReference type="Proteomes" id="UP000235786">
    <property type="component" value="Unassembled WGS sequence"/>
</dbReference>
<dbReference type="OrthoDB" id="10368215at2759"/>
<dbReference type="InterPro" id="IPR052895">
    <property type="entry name" value="HetReg/Transcr_Mod"/>
</dbReference>